<dbReference type="Pfam" id="PF20434">
    <property type="entry name" value="BD-FAE"/>
    <property type="match status" value="1"/>
</dbReference>
<evidence type="ECO:0000313" key="3">
    <source>
        <dbReference type="EMBL" id="MFK7000831.1"/>
    </source>
</evidence>
<dbReference type="InterPro" id="IPR029058">
    <property type="entry name" value="AB_hydrolase_fold"/>
</dbReference>
<dbReference type="InterPro" id="IPR049492">
    <property type="entry name" value="BD-FAE-like_dom"/>
</dbReference>
<feature type="domain" description="BD-FAE-like" evidence="2">
    <location>
        <begin position="84"/>
        <end position="202"/>
    </location>
</feature>
<dbReference type="SUPFAM" id="SSF53474">
    <property type="entry name" value="alpha/beta-Hydrolases"/>
    <property type="match status" value="1"/>
</dbReference>
<reference evidence="3 4" key="1">
    <citation type="submission" date="2024-02" db="EMBL/GenBank/DDBJ databases">
        <title>Comparative Genomic Analysis of Flavobacterium Species Causing Columnaris Disease of Freshwater Fish in Thailand: Insights into Virulence and Resistance Mechanisms.</title>
        <authorList>
            <person name="Nguyen D."/>
            <person name="Chokmangmeepisarn P."/>
            <person name="Khianchaikhan K."/>
            <person name="Morishita M."/>
            <person name="Bunnoy A."/>
            <person name="Rodkhum C."/>
        </authorList>
    </citation>
    <scope>NUCLEOTIDE SEQUENCE [LARGE SCALE GENOMIC DNA]</scope>
    <source>
        <strain evidence="3 4">CNRT2201</strain>
    </source>
</reference>
<dbReference type="GO" id="GO:0016787">
    <property type="term" value="F:hydrolase activity"/>
    <property type="evidence" value="ECO:0007669"/>
    <property type="project" value="UniProtKB-KW"/>
</dbReference>
<dbReference type="Gene3D" id="3.40.50.1820">
    <property type="entry name" value="alpha/beta hydrolase"/>
    <property type="match status" value="1"/>
</dbReference>
<dbReference type="Proteomes" id="UP001621706">
    <property type="component" value="Unassembled WGS sequence"/>
</dbReference>
<dbReference type="EMBL" id="JAZGZP010000010">
    <property type="protein sequence ID" value="MFK7000831.1"/>
    <property type="molecule type" value="Genomic_DNA"/>
</dbReference>
<protein>
    <submittedName>
        <fullName evidence="3">Alpha/beta hydrolase</fullName>
    </submittedName>
</protein>
<evidence type="ECO:0000259" key="2">
    <source>
        <dbReference type="Pfam" id="PF20434"/>
    </source>
</evidence>
<dbReference type="PANTHER" id="PTHR48081">
    <property type="entry name" value="AB HYDROLASE SUPERFAMILY PROTEIN C4A8.06C"/>
    <property type="match status" value="1"/>
</dbReference>
<keyword evidence="4" id="KW-1185">Reference proteome</keyword>
<evidence type="ECO:0000256" key="1">
    <source>
        <dbReference type="ARBA" id="ARBA00022801"/>
    </source>
</evidence>
<proteinExistence type="predicted"/>
<keyword evidence="1 3" id="KW-0378">Hydrolase</keyword>
<accession>A0ABW8P8F5</accession>
<comment type="caution">
    <text evidence="3">The sequence shown here is derived from an EMBL/GenBank/DDBJ whole genome shotgun (WGS) entry which is preliminary data.</text>
</comment>
<gene>
    <name evidence="3" type="ORF">V3I07_07975</name>
</gene>
<dbReference type="InterPro" id="IPR050300">
    <property type="entry name" value="GDXG_lipolytic_enzyme"/>
</dbReference>
<evidence type="ECO:0000313" key="4">
    <source>
        <dbReference type="Proteomes" id="UP001621706"/>
    </source>
</evidence>
<name>A0ABW8P8F5_9FLAO</name>
<dbReference type="RefSeq" id="WP_088398561.1">
    <property type="nucleotide sequence ID" value="NZ_JAZGZP010000010.1"/>
</dbReference>
<organism evidence="3 4">
    <name type="scientific">Flavobacterium oreochromis</name>
    <dbReference type="NCBI Taxonomy" id="2906078"/>
    <lineage>
        <taxon>Bacteria</taxon>
        <taxon>Pseudomonadati</taxon>
        <taxon>Bacteroidota</taxon>
        <taxon>Flavobacteriia</taxon>
        <taxon>Flavobacteriales</taxon>
        <taxon>Flavobacteriaceae</taxon>
        <taxon>Flavobacterium</taxon>
    </lineage>
</organism>
<sequence>MKKINILFYINIFILLGSCLKEDSNELILDPMPTGLYGSMVYKETDIVVNEITYTTRPNFQNLQYTSEKTKQFEINQPLLSAKMDLYLPPNANPSKKQPLLIMIHGGGYESGDKKAWENEAYTYSRAGYICASLNYRLTQNGGNQTPELRLYTVQCALEDIQNGIRFLKKNSDIYYIDTTRTIVFGGSAGGGLSLTNAIEYDAVIGINDHPGISSKTEGSISTGATLINDDPASMQTTLHYDRFDSPILLFHAKENDSSTGATWTKNVISTQELINNSGNLCITVAQPNMTHIVGLELGGNYWHYIQPFLWTYLKIDKL</sequence>
<dbReference type="PROSITE" id="PS51257">
    <property type="entry name" value="PROKAR_LIPOPROTEIN"/>
    <property type="match status" value="1"/>
</dbReference>